<gene>
    <name evidence="2" type="ORF">EYF80_061824</name>
</gene>
<reference evidence="2 3" key="1">
    <citation type="submission" date="2019-03" db="EMBL/GenBank/DDBJ databases">
        <title>First draft genome of Liparis tanakae, snailfish: a comprehensive survey of snailfish specific genes.</title>
        <authorList>
            <person name="Kim W."/>
            <person name="Song I."/>
            <person name="Jeong J.-H."/>
            <person name="Kim D."/>
            <person name="Kim S."/>
            <person name="Ryu S."/>
            <person name="Song J.Y."/>
            <person name="Lee S.K."/>
        </authorList>
    </citation>
    <scope>NUCLEOTIDE SEQUENCE [LARGE SCALE GENOMIC DNA]</scope>
    <source>
        <tissue evidence="2">Muscle</tissue>
    </source>
</reference>
<keyword evidence="3" id="KW-1185">Reference proteome</keyword>
<evidence type="ECO:0000313" key="3">
    <source>
        <dbReference type="Proteomes" id="UP000314294"/>
    </source>
</evidence>
<organism evidence="2 3">
    <name type="scientific">Liparis tanakae</name>
    <name type="common">Tanaka's snailfish</name>
    <dbReference type="NCBI Taxonomy" id="230148"/>
    <lineage>
        <taxon>Eukaryota</taxon>
        <taxon>Metazoa</taxon>
        <taxon>Chordata</taxon>
        <taxon>Craniata</taxon>
        <taxon>Vertebrata</taxon>
        <taxon>Euteleostomi</taxon>
        <taxon>Actinopterygii</taxon>
        <taxon>Neopterygii</taxon>
        <taxon>Teleostei</taxon>
        <taxon>Neoteleostei</taxon>
        <taxon>Acanthomorphata</taxon>
        <taxon>Eupercaria</taxon>
        <taxon>Perciformes</taxon>
        <taxon>Cottioidei</taxon>
        <taxon>Cottales</taxon>
        <taxon>Liparidae</taxon>
        <taxon>Liparis</taxon>
    </lineage>
</organism>
<accession>A0A4Z2EGG7</accession>
<proteinExistence type="predicted"/>
<feature type="region of interest" description="Disordered" evidence="1">
    <location>
        <begin position="1"/>
        <end position="22"/>
    </location>
</feature>
<dbReference type="Proteomes" id="UP000314294">
    <property type="component" value="Unassembled WGS sequence"/>
</dbReference>
<name>A0A4Z2EGG7_9TELE</name>
<sequence length="123" mass="13776">MLRRSVLKPEAEPRLKGLSGRRGSRRIWRIRSRRRIRGDGFRNPTDIGTPADKSHEETVKGFMSSSPRFNESTRGRSSGHAPSLALCSGTTVPSMHRLTGRLVFTGRRGDECVSVSFYCLPCQ</sequence>
<dbReference type="EMBL" id="SRLO01007403">
    <property type="protein sequence ID" value="TNN28027.1"/>
    <property type="molecule type" value="Genomic_DNA"/>
</dbReference>
<feature type="compositionally biased region" description="Polar residues" evidence="1">
    <location>
        <begin position="63"/>
        <end position="76"/>
    </location>
</feature>
<evidence type="ECO:0000313" key="2">
    <source>
        <dbReference type="EMBL" id="TNN28027.1"/>
    </source>
</evidence>
<comment type="caution">
    <text evidence="2">The sequence shown here is derived from an EMBL/GenBank/DDBJ whole genome shotgun (WGS) entry which is preliminary data.</text>
</comment>
<dbReference type="AlphaFoldDB" id="A0A4Z2EGG7"/>
<protein>
    <submittedName>
        <fullName evidence="2">Uncharacterized protein</fullName>
    </submittedName>
</protein>
<feature type="region of interest" description="Disordered" evidence="1">
    <location>
        <begin position="38"/>
        <end position="88"/>
    </location>
</feature>
<evidence type="ECO:0000256" key="1">
    <source>
        <dbReference type="SAM" id="MobiDB-lite"/>
    </source>
</evidence>